<dbReference type="OrthoDB" id="148878at2"/>
<dbReference type="InterPro" id="IPR005590">
    <property type="entry name" value="DUF333"/>
</dbReference>
<reference evidence="2 3" key="1">
    <citation type="journal article" date="2014" name="Int. J. Syst. Evol. Microbiol.">
        <title>Complete genome sequence of Corynebacterium casei LMG S-19264T (=DSM 44701T), isolated from a smear-ripened cheese.</title>
        <authorList>
            <consortium name="US DOE Joint Genome Institute (JGI-PGF)"/>
            <person name="Walter F."/>
            <person name="Albersmeier A."/>
            <person name="Kalinowski J."/>
            <person name="Ruckert C."/>
        </authorList>
    </citation>
    <scope>NUCLEOTIDE SEQUENCE [LARGE SCALE GENOMIC DNA]</scope>
    <source>
        <strain evidence="2 3">CGMCC 1.7029</strain>
    </source>
</reference>
<protein>
    <recommendedName>
        <fullName evidence="4">Hemolysin</fullName>
    </recommendedName>
</protein>
<feature type="chain" id="PRO_5037159008" description="Hemolysin" evidence="1">
    <location>
        <begin position="20"/>
        <end position="83"/>
    </location>
</feature>
<dbReference type="PROSITE" id="PS51257">
    <property type="entry name" value="PROKAR_LIPOPROTEIN"/>
    <property type="match status" value="1"/>
</dbReference>
<evidence type="ECO:0008006" key="4">
    <source>
        <dbReference type="Google" id="ProtNLM"/>
    </source>
</evidence>
<keyword evidence="3" id="KW-1185">Reference proteome</keyword>
<dbReference type="AlphaFoldDB" id="A0A918DC81"/>
<sequence length="83" mass="8587">MPVRTITATALLAALLAGCGGGGAPTAEVGRWASASNPAAQYCAELGGRLELRQEQAGEAGYCHLPDGTVVEEWQLFRGKNSL</sequence>
<dbReference type="Proteomes" id="UP000598196">
    <property type="component" value="Unassembled WGS sequence"/>
</dbReference>
<keyword evidence="1" id="KW-0732">Signal</keyword>
<dbReference type="RefSeq" id="WP_146285604.1">
    <property type="nucleotide sequence ID" value="NZ_BMLP01000001.1"/>
</dbReference>
<dbReference type="EMBL" id="BMLP01000001">
    <property type="protein sequence ID" value="GGO25938.1"/>
    <property type="molecule type" value="Genomic_DNA"/>
</dbReference>
<gene>
    <name evidence="2" type="ORF">GCM10010991_06170</name>
</gene>
<name>A0A918DC81_9RHOB</name>
<evidence type="ECO:0000313" key="3">
    <source>
        <dbReference type="Proteomes" id="UP000598196"/>
    </source>
</evidence>
<comment type="caution">
    <text evidence="2">The sequence shown here is derived from an EMBL/GenBank/DDBJ whole genome shotgun (WGS) entry which is preliminary data.</text>
</comment>
<evidence type="ECO:0000256" key="1">
    <source>
        <dbReference type="SAM" id="SignalP"/>
    </source>
</evidence>
<evidence type="ECO:0000313" key="2">
    <source>
        <dbReference type="EMBL" id="GGO25938.1"/>
    </source>
</evidence>
<accession>A0A918DC81</accession>
<proteinExistence type="predicted"/>
<dbReference type="PANTHER" id="PTHR38008">
    <property type="entry name" value="HEMOLYSIN-RELATED"/>
    <property type="match status" value="1"/>
</dbReference>
<organism evidence="2 3">
    <name type="scientific">Gemmobacter aquaticus</name>
    <dbReference type="NCBI Taxonomy" id="490185"/>
    <lineage>
        <taxon>Bacteria</taxon>
        <taxon>Pseudomonadati</taxon>
        <taxon>Pseudomonadota</taxon>
        <taxon>Alphaproteobacteria</taxon>
        <taxon>Rhodobacterales</taxon>
        <taxon>Paracoccaceae</taxon>
        <taxon>Gemmobacter</taxon>
    </lineage>
</organism>
<feature type="signal peptide" evidence="1">
    <location>
        <begin position="1"/>
        <end position="19"/>
    </location>
</feature>
<dbReference type="PANTHER" id="PTHR38008:SF2">
    <property type="entry name" value="HEMOLYSIN"/>
    <property type="match status" value="1"/>
</dbReference>
<dbReference type="Pfam" id="PF03891">
    <property type="entry name" value="DUF333"/>
    <property type="match status" value="1"/>
</dbReference>